<dbReference type="OrthoDB" id="9786161at2"/>
<dbReference type="Pfam" id="PF04536">
    <property type="entry name" value="TPM_phosphatase"/>
    <property type="match status" value="1"/>
</dbReference>
<accession>A0A508A1M3</accession>
<dbReference type="PANTHER" id="PTHR30373">
    <property type="entry name" value="UPF0603 PROTEIN YGCG"/>
    <property type="match status" value="1"/>
</dbReference>
<dbReference type="RefSeq" id="WP_141420968.1">
    <property type="nucleotide sequence ID" value="NZ_VIAR01000003.1"/>
</dbReference>
<feature type="domain" description="TPM" evidence="1">
    <location>
        <begin position="5"/>
        <end position="120"/>
    </location>
</feature>
<name>A0A508A1M3_9FLAO</name>
<reference evidence="2 3" key="1">
    <citation type="submission" date="2019-06" db="EMBL/GenBank/DDBJ databases">
        <title>Flavibacter putida gen. nov., sp. nov., a novel marine bacterium of the family Flavobacteriaceae isolated from coastal seawater.</title>
        <authorList>
            <person name="Feng X."/>
        </authorList>
    </citation>
    <scope>NUCLEOTIDE SEQUENCE [LARGE SCALE GENOMIC DNA]</scope>
    <source>
        <strain evidence="2 3">PLHSN227</strain>
    </source>
</reference>
<dbReference type="Proteomes" id="UP000317169">
    <property type="component" value="Unassembled WGS sequence"/>
</dbReference>
<evidence type="ECO:0000313" key="2">
    <source>
        <dbReference type="EMBL" id="TQD39722.1"/>
    </source>
</evidence>
<dbReference type="InterPro" id="IPR007621">
    <property type="entry name" value="TPM_dom"/>
</dbReference>
<keyword evidence="3" id="KW-1185">Reference proteome</keyword>
<gene>
    <name evidence="2" type="ORF">FKR84_04300</name>
</gene>
<dbReference type="EMBL" id="VIAR01000003">
    <property type="protein sequence ID" value="TQD39722.1"/>
    <property type="molecule type" value="Genomic_DNA"/>
</dbReference>
<comment type="caution">
    <text evidence="2">The sequence shown here is derived from an EMBL/GenBank/DDBJ whole genome shotgun (WGS) entry which is preliminary data.</text>
</comment>
<dbReference type="Gene3D" id="3.10.310.50">
    <property type="match status" value="1"/>
</dbReference>
<proteinExistence type="predicted"/>
<evidence type="ECO:0000313" key="3">
    <source>
        <dbReference type="Proteomes" id="UP000317169"/>
    </source>
</evidence>
<evidence type="ECO:0000259" key="1">
    <source>
        <dbReference type="Pfam" id="PF04536"/>
    </source>
</evidence>
<organism evidence="2 3">
    <name type="scientific">Haloflavibacter putidus</name>
    <dbReference type="NCBI Taxonomy" id="2576776"/>
    <lineage>
        <taxon>Bacteria</taxon>
        <taxon>Pseudomonadati</taxon>
        <taxon>Bacteroidota</taxon>
        <taxon>Flavobacteriia</taxon>
        <taxon>Flavobacteriales</taxon>
        <taxon>Flavobacteriaceae</taxon>
        <taxon>Haloflavibacter</taxon>
    </lineage>
</organism>
<dbReference type="PANTHER" id="PTHR30373:SF8">
    <property type="entry name" value="BLL7265 PROTEIN"/>
    <property type="match status" value="1"/>
</dbReference>
<dbReference type="AlphaFoldDB" id="A0A508A1M3"/>
<protein>
    <submittedName>
        <fullName evidence="2">TPM domain-containing protein</fullName>
    </submittedName>
</protein>
<sequence length="144" mass="16538">MKKPEFLTSEEELEIVEAIKTSENKTSGEIRVHIERVCSIDLLERAKQVFENLKMHRTELKNGVLIYLAVEDKKFYIMGDTGIDKVVPDNFWESTKNVMQNHFKQEAFKEGLVAGILKAGEQLKKHFPVAEDDINELSDEISRG</sequence>